<evidence type="ECO:0000259" key="12">
    <source>
        <dbReference type="Pfam" id="PF13288"/>
    </source>
</evidence>
<dbReference type="SUPFAM" id="SSF51735">
    <property type="entry name" value="NAD(P)-binding Rossmann-fold domains"/>
    <property type="match status" value="1"/>
</dbReference>
<evidence type="ECO:0000256" key="1">
    <source>
        <dbReference type="ARBA" id="ARBA00005094"/>
    </source>
</evidence>
<dbReference type="RefSeq" id="WP_092119133.1">
    <property type="nucleotide sequence ID" value="NZ_FMXO01000007.1"/>
</dbReference>
<keyword evidence="7 9" id="KW-0414">Isoprene biosynthesis</keyword>
<evidence type="ECO:0000256" key="3">
    <source>
        <dbReference type="ARBA" id="ARBA00022723"/>
    </source>
</evidence>
<dbReference type="InterPro" id="IPR013644">
    <property type="entry name" value="DXP_reductoisomerase_C"/>
</dbReference>
<keyword evidence="13" id="KW-0413">Isomerase</keyword>
<feature type="binding site" evidence="9">
    <location>
        <position position="174"/>
    </location>
    <ligand>
        <name>1-deoxy-D-xylulose 5-phosphate</name>
        <dbReference type="ChEBI" id="CHEBI:57792"/>
    </ligand>
</feature>
<accession>A0A1G6C7J4</accession>
<feature type="binding site" evidence="9">
    <location>
        <position position="149"/>
    </location>
    <ligand>
        <name>NADPH</name>
        <dbReference type="ChEBI" id="CHEBI:57783"/>
    </ligand>
</feature>
<evidence type="ECO:0000256" key="4">
    <source>
        <dbReference type="ARBA" id="ARBA00022857"/>
    </source>
</evidence>
<name>A0A1G6C7J4_9BACT</name>
<organism evidence="13 14">
    <name type="scientific">Desulfonatronum thiosulfatophilum</name>
    <dbReference type="NCBI Taxonomy" id="617002"/>
    <lineage>
        <taxon>Bacteria</taxon>
        <taxon>Pseudomonadati</taxon>
        <taxon>Thermodesulfobacteriota</taxon>
        <taxon>Desulfovibrionia</taxon>
        <taxon>Desulfovibrionales</taxon>
        <taxon>Desulfonatronaceae</taxon>
        <taxon>Desulfonatronum</taxon>
    </lineage>
</organism>
<feature type="binding site" evidence="9">
    <location>
        <position position="244"/>
    </location>
    <ligand>
        <name>Mn(2+)</name>
        <dbReference type="ChEBI" id="CHEBI:29035"/>
    </ligand>
</feature>
<comment type="cofactor">
    <cofactor evidence="9">
        <name>Mg(2+)</name>
        <dbReference type="ChEBI" id="CHEBI:18420"/>
    </cofactor>
    <cofactor evidence="9">
        <name>Mn(2+)</name>
        <dbReference type="ChEBI" id="CHEBI:29035"/>
    </cofactor>
</comment>
<feature type="binding site" evidence="9">
    <location>
        <position position="240"/>
    </location>
    <ligand>
        <name>1-deoxy-D-xylulose 5-phosphate</name>
        <dbReference type="ChEBI" id="CHEBI:57792"/>
    </ligand>
</feature>
<feature type="binding site" evidence="9">
    <location>
        <position position="148"/>
    </location>
    <ligand>
        <name>1-deoxy-D-xylulose 5-phosphate</name>
        <dbReference type="ChEBI" id="CHEBI:57792"/>
    </ligand>
</feature>
<dbReference type="UniPathway" id="UPA00056">
    <property type="reaction ID" value="UER00092"/>
</dbReference>
<feature type="binding site" evidence="9">
    <location>
        <position position="175"/>
    </location>
    <ligand>
        <name>1-deoxy-D-xylulose 5-phosphate</name>
        <dbReference type="ChEBI" id="CHEBI:57792"/>
    </ligand>
</feature>
<sequence>MPMPNGFNYISAVPGSGSSIAADNPRRLVILGSTGSIGQSALGVIREHPERFRMLGLAGGRNIRLLAEQARQWRPGMLAVLDASLARELAELLPPDYSPEIVHGKEGYESLATLPEAELVISAQVGAAGLPATLAAARAGKVIALANKESLVLAGNMIREACRQSGAMILPVDSEHNAVFQSLRGEKSSSLKQIILTASGGPFRDLDAADLAGVTVRQALAHPNWSMGAKISVDSATLMNKGLEVIEACLLFGVELERVAVLIHPQSIVHSLVEFEDRSLLAHMGPADMRVPISYCLGFPDRLGLQSLAPLDLLQAATLSFSAPRSTLFPCLDLARQAFASGPSHLVVLNAANETAVDLFLKEKLSFMNIPALIRHCLDEHPGEPMDSLESILDLSARTQSRAQNWAVR</sequence>
<protein>
    <recommendedName>
        <fullName evidence="9">1-deoxy-D-xylulose 5-phosphate reductoisomerase</fullName>
        <shortName evidence="9">DXP reductoisomerase</shortName>
        <ecNumber evidence="9">1.1.1.267</ecNumber>
    </recommendedName>
    <alternativeName>
        <fullName evidence="9">1-deoxyxylulose-5-phosphate reductoisomerase</fullName>
    </alternativeName>
    <alternativeName>
        <fullName evidence="9">2-C-methyl-D-erythritol 4-phosphate synthase</fullName>
    </alternativeName>
</protein>
<feature type="binding site" evidence="9">
    <location>
        <position position="244"/>
    </location>
    <ligand>
        <name>1-deoxy-D-xylulose 5-phosphate</name>
        <dbReference type="ChEBI" id="CHEBI:57792"/>
    </ligand>
</feature>
<feature type="binding site" evidence="9">
    <location>
        <position position="241"/>
    </location>
    <ligand>
        <name>1-deoxy-D-xylulose 5-phosphate</name>
        <dbReference type="ChEBI" id="CHEBI:57792"/>
    </ligand>
</feature>
<keyword evidence="14" id="KW-1185">Reference proteome</keyword>
<dbReference type="HAMAP" id="MF_00183">
    <property type="entry name" value="DXP_reductoisom"/>
    <property type="match status" value="1"/>
</dbReference>
<dbReference type="PIRSF" id="PIRSF006205">
    <property type="entry name" value="Dxp_reductismrs"/>
    <property type="match status" value="1"/>
</dbReference>
<dbReference type="Gene3D" id="1.10.1740.10">
    <property type="match status" value="1"/>
</dbReference>
<dbReference type="STRING" id="617002.SAMN05660653_01373"/>
<feature type="binding site" evidence="9">
    <location>
        <position position="62"/>
    </location>
    <ligand>
        <name>NADPH</name>
        <dbReference type="ChEBI" id="CHEBI:57783"/>
    </ligand>
</feature>
<feature type="domain" description="DXP reductoisomerase C-terminal" evidence="12">
    <location>
        <begin position="284"/>
        <end position="400"/>
    </location>
</feature>
<keyword evidence="4 9" id="KW-0521">NADP</keyword>
<dbReference type="GO" id="GO:0030604">
    <property type="term" value="F:1-deoxy-D-xylulose-5-phosphate reductoisomerase activity"/>
    <property type="evidence" value="ECO:0007669"/>
    <property type="project" value="UniProtKB-UniRule"/>
</dbReference>
<dbReference type="Pfam" id="PF02670">
    <property type="entry name" value="DXP_reductoisom"/>
    <property type="match status" value="1"/>
</dbReference>
<feature type="binding site" evidence="9">
    <location>
        <position position="36"/>
    </location>
    <ligand>
        <name>NADPH</name>
        <dbReference type="ChEBI" id="CHEBI:57783"/>
    </ligand>
</feature>
<dbReference type="GO" id="GO:0016853">
    <property type="term" value="F:isomerase activity"/>
    <property type="evidence" value="ECO:0007669"/>
    <property type="project" value="UniProtKB-KW"/>
</dbReference>
<keyword evidence="3 9" id="KW-0479">Metal-binding</keyword>
<dbReference type="Proteomes" id="UP000198771">
    <property type="component" value="Unassembled WGS sequence"/>
</dbReference>
<dbReference type="AlphaFoldDB" id="A0A1G6C7J4"/>
<dbReference type="InterPro" id="IPR036169">
    <property type="entry name" value="DXPR_C_sf"/>
</dbReference>
<keyword evidence="5 9" id="KW-0560">Oxidoreductase</keyword>
<feature type="binding site" evidence="9">
    <location>
        <position position="35"/>
    </location>
    <ligand>
        <name>NADPH</name>
        <dbReference type="ChEBI" id="CHEBI:57783"/>
    </ligand>
</feature>
<dbReference type="InterPro" id="IPR013512">
    <property type="entry name" value="DXP_reductoisomerase_N"/>
</dbReference>
<evidence type="ECO:0000256" key="2">
    <source>
        <dbReference type="ARBA" id="ARBA00006825"/>
    </source>
</evidence>
<feature type="binding site" evidence="9">
    <location>
        <position position="61"/>
    </location>
    <ligand>
        <name>NADPH</name>
        <dbReference type="ChEBI" id="CHEBI:57783"/>
    </ligand>
</feature>
<evidence type="ECO:0000313" key="13">
    <source>
        <dbReference type="EMBL" id="SDB28778.1"/>
    </source>
</evidence>
<feature type="binding site" evidence="9">
    <location>
        <position position="199"/>
    </location>
    <ligand>
        <name>1-deoxy-D-xylulose 5-phosphate</name>
        <dbReference type="ChEBI" id="CHEBI:57792"/>
    </ligand>
</feature>
<feature type="binding site" evidence="9">
    <location>
        <position position="147"/>
    </location>
    <ligand>
        <name>NADPH</name>
        <dbReference type="ChEBI" id="CHEBI:57783"/>
    </ligand>
</feature>
<comment type="catalytic activity">
    <reaction evidence="8">
        <text>2-C-methyl-D-erythritol 4-phosphate + NADP(+) = 1-deoxy-D-xylulose 5-phosphate + NADPH + H(+)</text>
        <dbReference type="Rhea" id="RHEA:13717"/>
        <dbReference type="ChEBI" id="CHEBI:15378"/>
        <dbReference type="ChEBI" id="CHEBI:57783"/>
        <dbReference type="ChEBI" id="CHEBI:57792"/>
        <dbReference type="ChEBI" id="CHEBI:58262"/>
        <dbReference type="ChEBI" id="CHEBI:58349"/>
        <dbReference type="EC" id="1.1.1.267"/>
    </reaction>
    <physiologicalReaction direction="right-to-left" evidence="8">
        <dbReference type="Rhea" id="RHEA:13719"/>
    </physiologicalReaction>
</comment>
<dbReference type="NCBIfam" id="TIGR00243">
    <property type="entry name" value="Dxr"/>
    <property type="match status" value="1"/>
</dbReference>
<dbReference type="EC" id="1.1.1.267" evidence="9"/>
<reference evidence="13 14" key="1">
    <citation type="submission" date="2016-10" db="EMBL/GenBank/DDBJ databases">
        <authorList>
            <person name="de Groot N.N."/>
        </authorList>
    </citation>
    <scope>NUCLEOTIDE SEQUENCE [LARGE SCALE GENOMIC DNA]</scope>
    <source>
        <strain evidence="13 14">ASO4-2</strain>
    </source>
</reference>
<dbReference type="Pfam" id="PF13288">
    <property type="entry name" value="DXPR_C"/>
    <property type="match status" value="1"/>
</dbReference>
<evidence type="ECO:0000256" key="5">
    <source>
        <dbReference type="ARBA" id="ARBA00023002"/>
    </source>
</evidence>
<dbReference type="SUPFAM" id="SSF69055">
    <property type="entry name" value="1-deoxy-D-xylulose-5-phosphate reductoisomerase, C-terminal domain"/>
    <property type="match status" value="1"/>
</dbReference>
<comment type="function">
    <text evidence="9">Catalyzes the NADPH-dependent rearrangement and reduction of 1-deoxy-D-xylulose-5-phosphate (DXP) to 2-C-methyl-D-erythritol 4-phosphate (MEP).</text>
</comment>
<feature type="binding site" evidence="9">
    <location>
        <position position="228"/>
    </location>
    <ligand>
        <name>NADPH</name>
        <dbReference type="ChEBI" id="CHEBI:57783"/>
    </ligand>
</feature>
<feature type="binding site" evidence="9">
    <location>
        <position position="34"/>
    </location>
    <ligand>
        <name>NADPH</name>
        <dbReference type="ChEBI" id="CHEBI:57783"/>
    </ligand>
</feature>
<keyword evidence="6 9" id="KW-0464">Manganese</keyword>
<dbReference type="Pfam" id="PF08436">
    <property type="entry name" value="DXP_redisom_C"/>
    <property type="match status" value="1"/>
</dbReference>
<dbReference type="GO" id="GO:0030145">
    <property type="term" value="F:manganese ion binding"/>
    <property type="evidence" value="ECO:0007669"/>
    <property type="project" value="TreeGrafter"/>
</dbReference>
<feature type="domain" description="1-deoxy-D-xylulose 5-phosphate reductoisomerase C-terminal" evidence="11">
    <location>
        <begin position="169"/>
        <end position="252"/>
    </location>
</feature>
<dbReference type="GO" id="GO:0051484">
    <property type="term" value="P:isopentenyl diphosphate biosynthetic process, methylerythritol 4-phosphate pathway involved in terpenoid biosynthetic process"/>
    <property type="evidence" value="ECO:0007669"/>
    <property type="project" value="UniProtKB-ARBA"/>
</dbReference>
<dbReference type="OrthoDB" id="9806546at2"/>
<evidence type="ECO:0000256" key="6">
    <source>
        <dbReference type="ARBA" id="ARBA00023211"/>
    </source>
</evidence>
<dbReference type="GO" id="GO:0070402">
    <property type="term" value="F:NADPH binding"/>
    <property type="evidence" value="ECO:0007669"/>
    <property type="project" value="InterPro"/>
</dbReference>
<proteinExistence type="inferred from homology"/>
<feature type="binding site" evidence="9">
    <location>
        <position position="235"/>
    </location>
    <ligand>
        <name>1-deoxy-D-xylulose 5-phosphate</name>
        <dbReference type="ChEBI" id="CHEBI:57792"/>
    </ligand>
</feature>
<feature type="binding site" evidence="9">
    <location>
        <position position="60"/>
    </location>
    <ligand>
        <name>NADPH</name>
        <dbReference type="ChEBI" id="CHEBI:57783"/>
    </ligand>
</feature>
<dbReference type="InterPro" id="IPR003821">
    <property type="entry name" value="DXP_reductoisomerase"/>
</dbReference>
<dbReference type="SUPFAM" id="SSF55347">
    <property type="entry name" value="Glyceraldehyde-3-phosphate dehydrogenase-like, C-terminal domain"/>
    <property type="match status" value="1"/>
</dbReference>
<gene>
    <name evidence="9" type="primary">dxr</name>
    <name evidence="13" type="ORF">SAMN05660653_01373</name>
</gene>
<evidence type="ECO:0000313" key="14">
    <source>
        <dbReference type="Proteomes" id="UP000198771"/>
    </source>
</evidence>
<feature type="binding site" evidence="9">
    <location>
        <position position="37"/>
    </location>
    <ligand>
        <name>NADPH</name>
        <dbReference type="ChEBI" id="CHEBI:57783"/>
    </ligand>
</feature>
<comment type="pathway">
    <text evidence="1 9">Isoprenoid biosynthesis; isopentenyl diphosphate biosynthesis via DXP pathway; isopentenyl diphosphate from 1-deoxy-D-xylulose 5-phosphate: step 1/6.</text>
</comment>
<evidence type="ECO:0000256" key="7">
    <source>
        <dbReference type="ARBA" id="ARBA00023229"/>
    </source>
</evidence>
<dbReference type="PANTHER" id="PTHR30525">
    <property type="entry name" value="1-DEOXY-D-XYLULOSE 5-PHOSPHATE REDUCTOISOMERASE"/>
    <property type="match status" value="1"/>
</dbReference>
<dbReference type="Gene3D" id="3.40.50.720">
    <property type="entry name" value="NAD(P)-binding Rossmann-like Domain"/>
    <property type="match status" value="1"/>
</dbReference>
<feature type="binding site" evidence="9">
    <location>
        <position position="222"/>
    </location>
    <ligand>
        <name>1-deoxy-D-xylulose 5-phosphate</name>
        <dbReference type="ChEBI" id="CHEBI:57792"/>
    </ligand>
</feature>
<comment type="similarity">
    <text evidence="2 9">Belongs to the DXR family.</text>
</comment>
<dbReference type="PANTHER" id="PTHR30525:SF0">
    <property type="entry name" value="1-DEOXY-D-XYLULOSE 5-PHOSPHATE REDUCTOISOMERASE, CHLOROPLASTIC"/>
    <property type="match status" value="1"/>
</dbReference>
<keyword evidence="9" id="KW-0460">Magnesium</keyword>
<feature type="domain" description="1-deoxy-D-xylulose 5-phosphate reductoisomerase N-terminal" evidence="10">
    <location>
        <begin position="28"/>
        <end position="155"/>
    </location>
</feature>
<evidence type="ECO:0000259" key="10">
    <source>
        <dbReference type="Pfam" id="PF02670"/>
    </source>
</evidence>
<dbReference type="InterPro" id="IPR026877">
    <property type="entry name" value="DXPR_C"/>
</dbReference>
<feature type="binding site" evidence="9">
    <location>
        <position position="173"/>
    </location>
    <ligand>
        <name>Mn(2+)</name>
        <dbReference type="ChEBI" id="CHEBI:29035"/>
    </ligand>
</feature>
<dbReference type="EMBL" id="FMXO01000007">
    <property type="protein sequence ID" value="SDB28778.1"/>
    <property type="molecule type" value="Genomic_DNA"/>
</dbReference>
<feature type="binding site" evidence="9">
    <location>
        <position position="175"/>
    </location>
    <ligand>
        <name>Mn(2+)</name>
        <dbReference type="ChEBI" id="CHEBI:29035"/>
    </ligand>
</feature>
<dbReference type="FunFam" id="3.40.50.720:FF:000045">
    <property type="entry name" value="1-deoxy-D-xylulose 5-phosphate reductoisomerase"/>
    <property type="match status" value="1"/>
</dbReference>
<evidence type="ECO:0000256" key="9">
    <source>
        <dbReference type="HAMAP-Rule" id="MF_00183"/>
    </source>
</evidence>
<evidence type="ECO:0000259" key="11">
    <source>
        <dbReference type="Pfam" id="PF08436"/>
    </source>
</evidence>
<dbReference type="InterPro" id="IPR036291">
    <property type="entry name" value="NAD(P)-bd_dom_sf"/>
</dbReference>
<evidence type="ECO:0000256" key="8">
    <source>
        <dbReference type="ARBA" id="ARBA00048543"/>
    </source>
</evidence>